<name>A0AAV2YXS8_9STRA</name>
<reference evidence="1" key="2">
    <citation type="journal article" date="2023" name="Microbiol Resour">
        <title>Decontamination and Annotation of the Draft Genome Sequence of the Oomycete Lagenidium giganteum ARSEF 373.</title>
        <authorList>
            <person name="Morgan W.R."/>
            <person name="Tartar A."/>
        </authorList>
    </citation>
    <scope>NUCLEOTIDE SEQUENCE</scope>
    <source>
        <strain evidence="1">ARSEF 373</strain>
    </source>
</reference>
<reference evidence="1" key="1">
    <citation type="submission" date="2022-11" db="EMBL/GenBank/DDBJ databases">
        <authorList>
            <person name="Morgan W.R."/>
            <person name="Tartar A."/>
        </authorList>
    </citation>
    <scope>NUCLEOTIDE SEQUENCE</scope>
    <source>
        <strain evidence="1">ARSEF 373</strain>
    </source>
</reference>
<dbReference type="EMBL" id="DAKRPA010000112">
    <property type="protein sequence ID" value="DAZ98229.1"/>
    <property type="molecule type" value="Genomic_DNA"/>
</dbReference>
<dbReference type="Proteomes" id="UP001146120">
    <property type="component" value="Unassembled WGS sequence"/>
</dbReference>
<accession>A0AAV2YXS8</accession>
<gene>
    <name evidence="1" type="ORF">N0F65_011697</name>
</gene>
<dbReference type="PANTHER" id="PTHR48471:SF1">
    <property type="entry name" value="DDE TNP4 DOMAIN-CONTAINING PROTEIN"/>
    <property type="match status" value="1"/>
</dbReference>
<protein>
    <submittedName>
        <fullName evidence="1">Uncharacterized protein</fullName>
    </submittedName>
</protein>
<evidence type="ECO:0000313" key="1">
    <source>
        <dbReference type="EMBL" id="DAZ98229.1"/>
    </source>
</evidence>
<comment type="caution">
    <text evidence="1">The sequence shown here is derived from an EMBL/GenBank/DDBJ whole genome shotgun (WGS) entry which is preliminary data.</text>
</comment>
<dbReference type="PANTHER" id="PTHR48471">
    <property type="entry name" value="DDE TNP4 DOMAIN-CONTAINING PROTEIN"/>
    <property type="match status" value="1"/>
</dbReference>
<sequence length="154" mass="17629">MCDLQNAYYNDWLHSVWNDGDIALEVCHSLFDPDKCPDQTLGGVSDSAFPYSKSQNGRIITPLETVSWSACLWTRNLVRWHSILLFCAFVKRQSGGVGFIEKVFQRLQVPLPLNPKRRAIRLENTFRLSNVCVRTMCYSEIRMLFVCSCAECVA</sequence>
<proteinExistence type="predicted"/>
<evidence type="ECO:0000313" key="2">
    <source>
        <dbReference type="Proteomes" id="UP001146120"/>
    </source>
</evidence>
<keyword evidence="2" id="KW-1185">Reference proteome</keyword>
<organism evidence="1 2">
    <name type="scientific">Lagenidium giganteum</name>
    <dbReference type="NCBI Taxonomy" id="4803"/>
    <lineage>
        <taxon>Eukaryota</taxon>
        <taxon>Sar</taxon>
        <taxon>Stramenopiles</taxon>
        <taxon>Oomycota</taxon>
        <taxon>Peronosporomycetes</taxon>
        <taxon>Pythiales</taxon>
        <taxon>Pythiaceae</taxon>
    </lineage>
</organism>
<dbReference type="AlphaFoldDB" id="A0AAV2YXS8"/>